<keyword evidence="1" id="KW-1133">Transmembrane helix</keyword>
<keyword evidence="1" id="KW-0812">Transmembrane</keyword>
<protein>
    <submittedName>
        <fullName evidence="2">Uncharacterized protein</fullName>
    </submittedName>
</protein>
<evidence type="ECO:0000256" key="1">
    <source>
        <dbReference type="SAM" id="Phobius"/>
    </source>
</evidence>
<keyword evidence="1" id="KW-0472">Membrane</keyword>
<reference evidence="2 4" key="1">
    <citation type="submission" date="2015-09" db="EMBL/GenBank/DDBJ databases">
        <title>Genome announcement of multiple Pseudomonas syringae strains.</title>
        <authorList>
            <person name="Thakur S."/>
            <person name="Wang P.W."/>
            <person name="Gong Y."/>
            <person name="Weir B.S."/>
            <person name="Guttman D.S."/>
        </authorList>
    </citation>
    <scope>NUCLEOTIDE SEQUENCE [LARGE SCALE GENOMIC DNA]</scope>
    <source>
        <strain evidence="2 4">ICMP7840</strain>
    </source>
</reference>
<dbReference type="EMBL" id="LJQO01000163">
    <property type="protein sequence ID" value="KPX75926.1"/>
    <property type="molecule type" value="Genomic_DNA"/>
</dbReference>
<evidence type="ECO:0000313" key="3">
    <source>
        <dbReference type="EMBL" id="RMS47598.1"/>
    </source>
</evidence>
<accession>A0A0P9TUZ9</accession>
<evidence type="ECO:0000313" key="5">
    <source>
        <dbReference type="Proteomes" id="UP000270873"/>
    </source>
</evidence>
<feature type="transmembrane region" description="Helical" evidence="1">
    <location>
        <begin position="24"/>
        <end position="44"/>
    </location>
</feature>
<evidence type="ECO:0000313" key="4">
    <source>
        <dbReference type="Proteomes" id="UP000050469"/>
    </source>
</evidence>
<comment type="caution">
    <text evidence="2">The sequence shown here is derived from an EMBL/GenBank/DDBJ whole genome shotgun (WGS) entry which is preliminary data.</text>
</comment>
<name>A0A0P9TUZ9_PSEA0</name>
<evidence type="ECO:0000313" key="2">
    <source>
        <dbReference type="EMBL" id="KPX75926.1"/>
    </source>
</evidence>
<dbReference type="Proteomes" id="UP000270873">
    <property type="component" value="Unassembled WGS sequence"/>
</dbReference>
<gene>
    <name evidence="2" type="ORF">ALO53_101394</name>
    <name evidence="3" type="ORF">ALP66_101506</name>
</gene>
<dbReference type="Proteomes" id="UP000050469">
    <property type="component" value="Unassembled WGS sequence"/>
</dbReference>
<organism evidence="2 4">
    <name type="scientific">Pseudomonas amygdali pv. photiniae</name>
    <dbReference type="NCBI Taxonomy" id="251724"/>
    <lineage>
        <taxon>Bacteria</taxon>
        <taxon>Pseudomonadati</taxon>
        <taxon>Pseudomonadota</taxon>
        <taxon>Gammaproteobacteria</taxon>
        <taxon>Pseudomonadales</taxon>
        <taxon>Pseudomonadaceae</taxon>
        <taxon>Pseudomonas</taxon>
        <taxon>Pseudomonas amygdali</taxon>
    </lineage>
</organism>
<proteinExistence type="predicted"/>
<reference evidence="3 5" key="2">
    <citation type="submission" date="2018-08" db="EMBL/GenBank/DDBJ databases">
        <title>Recombination of ecologically and evolutionarily significant loci maintains genetic cohesion in the Pseudomonas syringae species complex.</title>
        <authorList>
            <person name="Dillon M."/>
            <person name="Thakur S."/>
            <person name="Almeida R.N.D."/>
            <person name="Weir B.S."/>
            <person name="Guttman D.S."/>
        </authorList>
    </citation>
    <scope>NUCLEOTIDE SEQUENCE [LARGE SCALE GENOMIC DNA]</scope>
    <source>
        <strain evidence="3 5">ICMP 7847</strain>
    </source>
</reference>
<dbReference type="AlphaFoldDB" id="A0A0P9TUZ9"/>
<dbReference type="EMBL" id="RBSP01000431">
    <property type="protein sequence ID" value="RMS47598.1"/>
    <property type="molecule type" value="Genomic_DNA"/>
</dbReference>
<sequence>MVMALSNSISHGPARTMIGSFGNALRLIVTFAGCSVVAHGFYALPDHAAAALRSGSALIRKPHTSLRPFFFSNGLLSFAPAMPRIRLRFQTLLFGLPAFMRCAALEPDGMFSWRWLPNGVHRYSIVRVASRAMLFRRPTCSSKIPHCSASKPTSTASGWMRTVVSRSRSTTLPITKSSALCPKWAQPRRAGRLRRLTRRCRPGVH</sequence>